<name>A0A182FKZ5_ANOAL</name>
<sequence>MASADTVAAKITAALDRTVTIQAASEKSTEPIINLLQRVCAVCLGTGQPYTTGRYRQLTFAKTINRCESVRSIDTPGTSHNWTATVLVPTPLCPKRWTKSV</sequence>
<reference evidence="1" key="2">
    <citation type="submission" date="2022-08" db="UniProtKB">
        <authorList>
            <consortium name="EnsemblMetazoa"/>
        </authorList>
    </citation>
    <scope>IDENTIFICATION</scope>
    <source>
        <strain evidence="1">STECLA/ALBI9_A</strain>
    </source>
</reference>
<accession>A0A182FKZ5</accession>
<organism evidence="1 2">
    <name type="scientific">Anopheles albimanus</name>
    <name type="common">New world malaria mosquito</name>
    <dbReference type="NCBI Taxonomy" id="7167"/>
    <lineage>
        <taxon>Eukaryota</taxon>
        <taxon>Metazoa</taxon>
        <taxon>Ecdysozoa</taxon>
        <taxon>Arthropoda</taxon>
        <taxon>Hexapoda</taxon>
        <taxon>Insecta</taxon>
        <taxon>Pterygota</taxon>
        <taxon>Neoptera</taxon>
        <taxon>Endopterygota</taxon>
        <taxon>Diptera</taxon>
        <taxon>Nematocera</taxon>
        <taxon>Culicoidea</taxon>
        <taxon>Culicidae</taxon>
        <taxon>Anophelinae</taxon>
        <taxon>Anopheles</taxon>
    </lineage>
</organism>
<proteinExistence type="predicted"/>
<evidence type="ECO:0000313" key="2">
    <source>
        <dbReference type="Proteomes" id="UP000069272"/>
    </source>
</evidence>
<dbReference type="EnsemblMetazoa" id="AALB007203-RA">
    <property type="protein sequence ID" value="AALB007203-PA"/>
    <property type="gene ID" value="AALB007203"/>
</dbReference>
<evidence type="ECO:0000313" key="1">
    <source>
        <dbReference type="EnsemblMetazoa" id="AALB007203-PA"/>
    </source>
</evidence>
<dbReference type="Proteomes" id="UP000069272">
    <property type="component" value="Chromosome 2R"/>
</dbReference>
<reference evidence="1 2" key="1">
    <citation type="journal article" date="2017" name="G3 (Bethesda)">
        <title>The Physical Genome Mapping of Anopheles albimanus Corrected Scaffold Misassemblies and Identified Interarm Rearrangements in Genus Anopheles.</title>
        <authorList>
            <person name="Artemov G.N."/>
            <person name="Peery A.N."/>
            <person name="Jiang X."/>
            <person name="Tu Z."/>
            <person name="Stegniy V.N."/>
            <person name="Sharakhova M.V."/>
            <person name="Sharakhov I.V."/>
        </authorList>
    </citation>
    <scope>NUCLEOTIDE SEQUENCE [LARGE SCALE GENOMIC DNA]</scope>
    <source>
        <strain evidence="1 2">ALBI9_A</strain>
    </source>
</reference>
<dbReference type="AlphaFoldDB" id="A0A182FKZ5"/>
<dbReference type="VEuPathDB" id="VectorBase:AALB007203"/>
<protein>
    <submittedName>
        <fullName evidence="1">Uncharacterized protein</fullName>
    </submittedName>
</protein>
<keyword evidence="2" id="KW-1185">Reference proteome</keyword>